<sequence length="190" mass="20805">MSVSRALSVPPTTVVSAGRRSTETTRPRPVAFAHPSNVIVVKSNCSLFSPLVACSCSTARYFKAARASHRFASHFGKEEEGKGGGGDGGRQSNEEGAEQRPKSEQRRSFVDKRRERGQISQRQADQQRALCQPIMRTKDPPANAPKTGSTSTSQITLFQSDHRVLFCVFGATNRRQQEIIAQRSITVSGQ</sequence>
<feature type="compositionally biased region" description="Polar residues" evidence="1">
    <location>
        <begin position="1"/>
        <end position="15"/>
    </location>
</feature>
<accession>A0A914WV61</accession>
<dbReference type="WBParaSite" id="PSAMB.scaffold535size47802.g6957.t1">
    <property type="protein sequence ID" value="PSAMB.scaffold535size47802.g6957.t1"/>
    <property type="gene ID" value="PSAMB.scaffold535size47802.g6957"/>
</dbReference>
<protein>
    <submittedName>
        <fullName evidence="3">Uncharacterized protein</fullName>
    </submittedName>
</protein>
<dbReference type="Proteomes" id="UP000887566">
    <property type="component" value="Unplaced"/>
</dbReference>
<evidence type="ECO:0000256" key="1">
    <source>
        <dbReference type="SAM" id="MobiDB-lite"/>
    </source>
</evidence>
<feature type="region of interest" description="Disordered" evidence="1">
    <location>
        <begin position="1"/>
        <end position="28"/>
    </location>
</feature>
<organism evidence="2 3">
    <name type="scientific">Plectus sambesii</name>
    <dbReference type="NCBI Taxonomy" id="2011161"/>
    <lineage>
        <taxon>Eukaryota</taxon>
        <taxon>Metazoa</taxon>
        <taxon>Ecdysozoa</taxon>
        <taxon>Nematoda</taxon>
        <taxon>Chromadorea</taxon>
        <taxon>Plectida</taxon>
        <taxon>Plectina</taxon>
        <taxon>Plectoidea</taxon>
        <taxon>Plectidae</taxon>
        <taxon>Plectus</taxon>
    </lineage>
</organism>
<proteinExistence type="predicted"/>
<name>A0A914WV61_9BILA</name>
<feature type="compositionally biased region" description="Basic and acidic residues" evidence="1">
    <location>
        <begin position="97"/>
        <end position="117"/>
    </location>
</feature>
<evidence type="ECO:0000313" key="3">
    <source>
        <dbReference type="WBParaSite" id="PSAMB.scaffold535size47802.g6957.t1"/>
    </source>
</evidence>
<dbReference type="AlphaFoldDB" id="A0A914WV61"/>
<feature type="region of interest" description="Disordered" evidence="1">
    <location>
        <begin position="75"/>
        <end position="153"/>
    </location>
</feature>
<evidence type="ECO:0000313" key="2">
    <source>
        <dbReference type="Proteomes" id="UP000887566"/>
    </source>
</evidence>
<keyword evidence="2" id="KW-1185">Reference proteome</keyword>
<reference evidence="3" key="1">
    <citation type="submission" date="2022-11" db="UniProtKB">
        <authorList>
            <consortium name="WormBaseParasite"/>
        </authorList>
    </citation>
    <scope>IDENTIFICATION</scope>
</reference>